<dbReference type="Proteomes" id="UP001164305">
    <property type="component" value="Chromosome"/>
</dbReference>
<feature type="transmembrane region" description="Helical" evidence="2">
    <location>
        <begin position="54"/>
        <end position="70"/>
    </location>
</feature>
<evidence type="ECO:0000313" key="4">
    <source>
        <dbReference type="Proteomes" id="UP001164305"/>
    </source>
</evidence>
<evidence type="ECO:0000256" key="2">
    <source>
        <dbReference type="SAM" id="Phobius"/>
    </source>
</evidence>
<evidence type="ECO:0000256" key="1">
    <source>
        <dbReference type="SAM" id="MobiDB-lite"/>
    </source>
</evidence>
<evidence type="ECO:0000313" key="3">
    <source>
        <dbReference type="EMBL" id="UYG17463.1"/>
    </source>
</evidence>
<feature type="transmembrane region" description="Helical" evidence="2">
    <location>
        <begin position="82"/>
        <end position="100"/>
    </location>
</feature>
<keyword evidence="4" id="KW-1185">Reference proteome</keyword>
<protein>
    <submittedName>
        <fullName evidence="3">DUF4956 domain-containing protein</fullName>
    </submittedName>
</protein>
<organism evidence="3 4">
    <name type="scientific">Brachybacterium huguangmaarense</name>
    <dbReference type="NCBI Taxonomy" id="1652028"/>
    <lineage>
        <taxon>Bacteria</taxon>
        <taxon>Bacillati</taxon>
        <taxon>Actinomycetota</taxon>
        <taxon>Actinomycetes</taxon>
        <taxon>Micrococcales</taxon>
        <taxon>Dermabacteraceae</taxon>
        <taxon>Brachybacterium</taxon>
    </lineage>
</organism>
<gene>
    <name evidence="3" type="ORF">BRM3_03265</name>
</gene>
<reference evidence="3" key="1">
    <citation type="submission" date="2022-10" db="EMBL/GenBank/DDBJ databases">
        <title>Whole-Genome Sequencing of Brachybacterium huguangmaarense BRM-3, Isolated from Betula schmidtii.</title>
        <authorList>
            <person name="Haam D."/>
        </authorList>
    </citation>
    <scope>NUCLEOTIDE SEQUENCE</scope>
    <source>
        <strain evidence="3">BRM-3</strain>
    </source>
</reference>
<dbReference type="Pfam" id="PF16316">
    <property type="entry name" value="DUF4956"/>
    <property type="match status" value="1"/>
</dbReference>
<dbReference type="EMBL" id="CP107020">
    <property type="protein sequence ID" value="UYG17463.1"/>
    <property type="molecule type" value="Genomic_DNA"/>
</dbReference>
<feature type="region of interest" description="Disordered" evidence="1">
    <location>
        <begin position="190"/>
        <end position="217"/>
    </location>
</feature>
<keyword evidence="2" id="KW-0472">Membrane</keyword>
<proteinExistence type="predicted"/>
<feature type="transmembrane region" description="Helical" evidence="2">
    <location>
        <begin position="32"/>
        <end position="48"/>
    </location>
</feature>
<feature type="transmembrane region" description="Helical" evidence="2">
    <location>
        <begin position="6"/>
        <end position="25"/>
    </location>
</feature>
<keyword evidence="2" id="KW-1133">Transmembrane helix</keyword>
<dbReference type="RefSeq" id="WP_263594672.1">
    <property type="nucleotide sequence ID" value="NZ_CP107020.1"/>
</dbReference>
<sequence>MTTALPLYALDLIAATILTFAVYWPRHRRRDLVVAFFGINVGVLAVAALLANSAVTAGLGLGLFGVLSIIRLRSDELAQHEIAYYFAFLALGLIGGLGISPMWLSALFMALIVATMTLIDHPALLASHRRQVIVVDRAIRDEAQLRAHLESLLGAHVTALSVSRLDLVTDTTTVDVRYRVPSGASRSAVAERPAVEVPEATAAGAPEREMLSAASAR</sequence>
<keyword evidence="2" id="KW-0812">Transmembrane</keyword>
<dbReference type="InterPro" id="IPR032531">
    <property type="entry name" value="DUF4956"/>
</dbReference>
<name>A0ABY6G2M3_9MICO</name>
<accession>A0ABY6G2M3</accession>